<dbReference type="EMBL" id="WUFC01000017">
    <property type="protein sequence ID" value="NEI50115.1"/>
    <property type="molecule type" value="Genomic_DNA"/>
</dbReference>
<evidence type="ECO:0000313" key="2">
    <source>
        <dbReference type="EMBL" id="TBF05764.1"/>
    </source>
</evidence>
<organism evidence="1 4">
    <name type="scientific">Rhizobium ruizarguesonis</name>
    <dbReference type="NCBI Taxonomy" id="2081791"/>
    <lineage>
        <taxon>Bacteria</taxon>
        <taxon>Pseudomonadati</taxon>
        <taxon>Pseudomonadota</taxon>
        <taxon>Alphaproteobacteria</taxon>
        <taxon>Hyphomicrobiales</taxon>
        <taxon>Rhizobiaceae</taxon>
        <taxon>Rhizobium/Agrobacterium group</taxon>
        <taxon>Rhizobium</taxon>
    </lineage>
</organism>
<sequence>MVQSLMKEQCRTKAIESDSEEGWDVARELLKWFQIGVTDRNRLRELLASRN</sequence>
<accession>A0AAE5C3K4</accession>
<name>A0AAE5C3K4_9HYPH</name>
<keyword evidence="2" id="KW-0614">Plasmid</keyword>
<dbReference type="EMBL" id="SIKX01000003">
    <property type="protein sequence ID" value="TBF05764.1"/>
    <property type="molecule type" value="Genomic_DNA"/>
</dbReference>
<dbReference type="AlphaFoldDB" id="A0AAE5C3K4"/>
<proteinExistence type="predicted"/>
<geneLocation type="plasmid" evidence="2">
    <name>pSM42_Rh02_Rh04</name>
</geneLocation>
<comment type="caution">
    <text evidence="1">The sequence shown here is derived from an EMBL/GenBank/DDBJ whole genome shotgun (WGS) entry which is preliminary data.</text>
</comment>
<dbReference type="Proteomes" id="UP000661163">
    <property type="component" value="Unassembled WGS sequence"/>
</dbReference>
<reference evidence="1 4" key="2">
    <citation type="submission" date="2019-12" db="EMBL/GenBank/DDBJ databases">
        <title>Rhizobium genotypes associated with high levels of biological nitrogen fixation by grain legumes in a temperate-maritime cropping system.</title>
        <authorList>
            <person name="Maluk M."/>
            <person name="Francesc Ferrando Molina F."/>
            <person name="Lopez Del Egido L."/>
            <person name="Lafos M."/>
            <person name="Langarica-Fuentes A."/>
            <person name="Gebre Yohannes G."/>
            <person name="Young M.W."/>
            <person name="Martin P."/>
            <person name="Gantlett R."/>
            <person name="Kenicer G."/>
            <person name="Hawes C."/>
            <person name="Begg G.S."/>
            <person name="Quilliam R.S."/>
            <person name="Squire G.R."/>
            <person name="Poole P.S."/>
            <person name="Young P.W."/>
            <person name="Iannetta P.M."/>
            <person name="James E.K."/>
        </authorList>
    </citation>
    <scope>NUCLEOTIDE SEQUENCE [LARGE SCALE GENOMIC DNA]</scope>
    <source>
        <strain evidence="1 4">JHI985</strain>
    </source>
</reference>
<reference evidence="2 3" key="1">
    <citation type="submission" date="2019-02" db="EMBL/GenBank/DDBJ databases">
        <title>The genomic architecture of introgression among sibling species of bacteria.</title>
        <authorList>
            <person name="Cavassim M.I.A."/>
            <person name="Moeskjaer S."/>
            <person name="Moslemi C."/>
            <person name="Fields B."/>
            <person name="Bachmann A."/>
            <person name="Vilhjalmsson B."/>
            <person name="Schierup M.H."/>
            <person name="Young J.P.W."/>
            <person name="Andersen S.U."/>
        </authorList>
    </citation>
    <scope>NUCLEOTIDE SEQUENCE [LARGE SCALE GENOMIC DNA]</scope>
    <source>
        <strain evidence="2 3">SM42</strain>
        <plasmid evidence="2">pSM42_Rh02_Rh04</plasmid>
    </source>
</reference>
<protein>
    <submittedName>
        <fullName evidence="1">Acetyltransferase</fullName>
    </submittedName>
</protein>
<evidence type="ECO:0000313" key="1">
    <source>
        <dbReference type="EMBL" id="NEI50115.1"/>
    </source>
</evidence>
<dbReference type="Proteomes" id="UP000291892">
    <property type="component" value="Unassembled WGS sequence"/>
</dbReference>
<evidence type="ECO:0000313" key="3">
    <source>
        <dbReference type="Proteomes" id="UP000291892"/>
    </source>
</evidence>
<evidence type="ECO:0000313" key="4">
    <source>
        <dbReference type="Proteomes" id="UP000661163"/>
    </source>
</evidence>
<gene>
    <name evidence="2" type="ORF">ELG94_30970</name>
    <name evidence="1" type="ORF">GR217_20710</name>
</gene>